<sequence>MFSVTQTPLKFDGGRRILALGTDTRPGLCWVDGKTLFQLSPRLEAEDIEEFYRQAVAFAVRRYCVRPAVIAFDPHPHFACRRLAPLLQKELFPSARLQAVYHHWAHVANAVFDMQTRRPFIGAAFDGTGFGADGRMWGGEFFYCSAKGFVRAGHLDYQPLAGNEAAIREPWRIAYGILRTAGAGRTPFSGKIPAKTLRLIDQMIARGVQTPLSSSAGRLFDAAAALLGLTPAVAKQAQAAQALEAAAASCGQEVGSYGMPIARSRDGCLVLDTGFLFIAMQRDLAHRMAKEAIAMKFHSALAEGIFFVCKRLARRYGVPRVYVSGGVFLNRILTQKITGLFGKSRLRLLVPPPPLMTDAAIARGQIGYCLMRRSGVDDKK</sequence>
<feature type="domain" description="HypF Kae1-like" evidence="2">
    <location>
        <begin position="15"/>
        <end position="111"/>
    </location>
</feature>
<dbReference type="Gene3D" id="1.10.357.160">
    <property type="match status" value="1"/>
</dbReference>
<dbReference type="SUPFAM" id="SSF53067">
    <property type="entry name" value="Actin-like ATPase domain"/>
    <property type="match status" value="1"/>
</dbReference>
<dbReference type="Pfam" id="PF22521">
    <property type="entry name" value="HypF_C_2"/>
    <property type="match status" value="1"/>
</dbReference>
<dbReference type="Gene3D" id="3.30.420.560">
    <property type="match status" value="1"/>
</dbReference>
<dbReference type="AlphaFoldDB" id="A0A410P6D6"/>
<evidence type="ECO:0000259" key="3">
    <source>
        <dbReference type="Pfam" id="PF22521"/>
    </source>
</evidence>
<dbReference type="Proteomes" id="UP000287243">
    <property type="component" value="Chromosome"/>
</dbReference>
<name>A0A410P6D6_VELA1</name>
<dbReference type="PANTHER" id="PTHR42959:SF1">
    <property type="entry name" value="CARBAMOYLTRANSFERASE HYPF"/>
    <property type="match status" value="1"/>
</dbReference>
<accession>A0A410P6D6</accession>
<gene>
    <name evidence="4" type="ORF">BU251_07830</name>
</gene>
<dbReference type="GO" id="GO:0016743">
    <property type="term" value="F:carboxyl- or carbamoyltransferase activity"/>
    <property type="evidence" value="ECO:0007669"/>
    <property type="project" value="TreeGrafter"/>
</dbReference>
<dbReference type="Gene3D" id="3.30.420.360">
    <property type="match status" value="1"/>
</dbReference>
<dbReference type="InterPro" id="IPR055128">
    <property type="entry name" value="HypF_C_2"/>
</dbReference>
<dbReference type="OrthoDB" id="9808093at2"/>
<dbReference type="RefSeq" id="WP_128700564.1">
    <property type="nucleotide sequence ID" value="NZ_CP019384.1"/>
</dbReference>
<dbReference type="KEGG" id="vai:BU251_07830"/>
<dbReference type="InterPro" id="IPR051060">
    <property type="entry name" value="Carbamoyltrans_HypF-like"/>
</dbReference>
<keyword evidence="5" id="KW-1185">Reference proteome</keyword>
<evidence type="ECO:0000313" key="5">
    <source>
        <dbReference type="Proteomes" id="UP000287243"/>
    </source>
</evidence>
<dbReference type="InterPro" id="IPR041440">
    <property type="entry name" value="HypF_C"/>
</dbReference>
<protein>
    <submittedName>
        <fullName evidence="4">[NiFe] hydrogenase metallocenter assembly protein HypF</fullName>
    </submittedName>
</protein>
<dbReference type="InterPro" id="IPR043129">
    <property type="entry name" value="ATPase_NBD"/>
</dbReference>
<dbReference type="GO" id="GO:0008270">
    <property type="term" value="F:zinc ion binding"/>
    <property type="evidence" value="ECO:0007669"/>
    <property type="project" value="TreeGrafter"/>
</dbReference>
<evidence type="ECO:0000256" key="1">
    <source>
        <dbReference type="ARBA" id="ARBA00008097"/>
    </source>
</evidence>
<reference evidence="4 5" key="1">
    <citation type="submission" date="2017-01" db="EMBL/GenBank/DDBJ databases">
        <title>First insights into the biology of 'candidatus Vampirococcus archaeovorus'.</title>
        <authorList>
            <person name="Kizina J."/>
            <person name="Jordan S."/>
            <person name="Stueber K."/>
            <person name="Reinhardt R."/>
            <person name="Harder J."/>
        </authorList>
    </citation>
    <scope>NUCLEOTIDE SEQUENCE [LARGE SCALE GENOMIC DNA]</scope>
    <source>
        <strain evidence="4 5">LiM</strain>
    </source>
</reference>
<dbReference type="EMBL" id="CP019384">
    <property type="protein sequence ID" value="QAT17631.1"/>
    <property type="molecule type" value="Genomic_DNA"/>
</dbReference>
<proteinExistence type="inferred from homology"/>
<dbReference type="Pfam" id="PF17788">
    <property type="entry name" value="HypF_C"/>
    <property type="match status" value="1"/>
</dbReference>
<comment type="similarity">
    <text evidence="1">Belongs to the carbamoyltransferase HypF family.</text>
</comment>
<dbReference type="GO" id="GO:0051604">
    <property type="term" value="P:protein maturation"/>
    <property type="evidence" value="ECO:0007669"/>
    <property type="project" value="TreeGrafter"/>
</dbReference>
<evidence type="ECO:0000259" key="2">
    <source>
        <dbReference type="Pfam" id="PF17788"/>
    </source>
</evidence>
<evidence type="ECO:0000313" key="4">
    <source>
        <dbReference type="EMBL" id="QAT17631.1"/>
    </source>
</evidence>
<feature type="domain" description="Carbamoyltransferase Kae1-like" evidence="3">
    <location>
        <begin position="122"/>
        <end position="365"/>
    </location>
</feature>
<organism evidence="4 5">
    <name type="scientific">Velamenicoccus archaeovorus</name>
    <dbReference type="NCBI Taxonomy" id="1930593"/>
    <lineage>
        <taxon>Bacteria</taxon>
        <taxon>Pseudomonadati</taxon>
        <taxon>Candidatus Omnitrophota</taxon>
        <taxon>Candidatus Velamenicoccus</taxon>
    </lineage>
</organism>
<dbReference type="PANTHER" id="PTHR42959">
    <property type="entry name" value="CARBAMOYLTRANSFERASE"/>
    <property type="match status" value="1"/>
</dbReference>